<dbReference type="Gene3D" id="2.120.10.30">
    <property type="entry name" value="TolB, C-terminal domain"/>
    <property type="match status" value="1"/>
</dbReference>
<sequence>MVHFKITLKSIFTISMAVNFCSCTSQSTGIIAEGAELSQIANTFSFTEGPAANEEGDVFFTDQPNDQILKWSASKNTIEVFKKPSGRANGLYVDHKGNLLAAADEHNELWQIGMNDNIDTLITQFEGKKLNGPNDLWVDLKGGIYFTDPYYQRPYWDRTTPDIKEKRVYYVAPNRKDITIAAEGFVQPNGIIGTADGKTLYIADIGAKKTYSFTINDNGDLTNKTLFTEMGSDGMTIDHKGNVYLTGDGVTVFNKDGKQIAHIPVNEEWTANVTFGGKNQETLFITAKGAVYTLQMNVHGVRYPMD</sequence>
<dbReference type="RefSeq" id="WP_304436814.1">
    <property type="nucleotide sequence ID" value="NZ_JAUKUC010000001.1"/>
</dbReference>
<feature type="domain" description="SMP-30/Gluconolactonase/LRE-like region" evidence="2">
    <location>
        <begin position="46"/>
        <end position="287"/>
    </location>
</feature>
<dbReference type="InterPro" id="IPR013658">
    <property type="entry name" value="SGL"/>
</dbReference>
<dbReference type="InterPro" id="IPR051262">
    <property type="entry name" value="SMP-30/CGR1_Lactonase"/>
</dbReference>
<evidence type="ECO:0000259" key="2">
    <source>
        <dbReference type="Pfam" id="PF08450"/>
    </source>
</evidence>
<dbReference type="EMBL" id="JAUKUC010000001">
    <property type="protein sequence ID" value="MDO1514060.1"/>
    <property type="molecule type" value="Genomic_DNA"/>
</dbReference>
<dbReference type="PANTHER" id="PTHR47572:SF4">
    <property type="entry name" value="LACTONASE DRP35"/>
    <property type="match status" value="1"/>
</dbReference>
<evidence type="ECO:0000313" key="4">
    <source>
        <dbReference type="Proteomes" id="UP001168579"/>
    </source>
</evidence>
<organism evidence="3 4">
    <name type="scientific">Maribacter confluentis</name>
    <dbReference type="NCBI Taxonomy" id="1656093"/>
    <lineage>
        <taxon>Bacteria</taxon>
        <taxon>Pseudomonadati</taxon>
        <taxon>Bacteroidota</taxon>
        <taxon>Flavobacteriia</taxon>
        <taxon>Flavobacteriales</taxon>
        <taxon>Flavobacteriaceae</taxon>
        <taxon>Maribacter</taxon>
    </lineage>
</organism>
<proteinExistence type="predicted"/>
<reference evidence="3" key="1">
    <citation type="journal article" date="2014" name="Int. J. Syst. Evol. Microbiol.">
        <title>Complete genome of a new Firmicutes species belonging to the dominant human colonic microbiota ('Ruminococcus bicirculans') reveals two chromosomes and a selective capacity to utilize plant glucans.</title>
        <authorList>
            <consortium name="NISC Comparative Sequencing Program"/>
            <person name="Wegmann U."/>
            <person name="Louis P."/>
            <person name="Goesmann A."/>
            <person name="Henrissat B."/>
            <person name="Duncan S.H."/>
            <person name="Flint H.J."/>
        </authorList>
    </citation>
    <scope>NUCLEOTIDE SEQUENCE</scope>
    <source>
        <strain evidence="3">CECT 8869</strain>
    </source>
</reference>
<dbReference type="InterPro" id="IPR011042">
    <property type="entry name" value="6-blade_b-propeller_TolB-like"/>
</dbReference>
<comment type="caution">
    <text evidence="3">The sequence shown here is derived from an EMBL/GenBank/DDBJ whole genome shotgun (WGS) entry which is preliminary data.</text>
</comment>
<dbReference type="SUPFAM" id="SSF63829">
    <property type="entry name" value="Calcium-dependent phosphotriesterase"/>
    <property type="match status" value="1"/>
</dbReference>
<name>A0ABT8RTL5_9FLAO</name>
<dbReference type="PANTHER" id="PTHR47572">
    <property type="entry name" value="LIPOPROTEIN-RELATED"/>
    <property type="match status" value="1"/>
</dbReference>
<dbReference type="Proteomes" id="UP001168579">
    <property type="component" value="Unassembled WGS sequence"/>
</dbReference>
<protein>
    <submittedName>
        <fullName evidence="3">SMP-30/gluconolactonase/LRE family protein</fullName>
    </submittedName>
</protein>
<accession>A0ABT8RTL5</accession>
<gene>
    <name evidence="3" type="ORF">Q2T41_15470</name>
</gene>
<keyword evidence="1" id="KW-0378">Hydrolase</keyword>
<keyword evidence="4" id="KW-1185">Reference proteome</keyword>
<evidence type="ECO:0000256" key="1">
    <source>
        <dbReference type="ARBA" id="ARBA00022801"/>
    </source>
</evidence>
<reference evidence="3" key="2">
    <citation type="submission" date="2023-06" db="EMBL/GenBank/DDBJ databases">
        <authorList>
            <person name="Lucena T."/>
            <person name="Sun Q."/>
        </authorList>
    </citation>
    <scope>NUCLEOTIDE SEQUENCE</scope>
    <source>
        <strain evidence="3">CECT 8869</strain>
    </source>
</reference>
<dbReference type="Pfam" id="PF08450">
    <property type="entry name" value="SGL"/>
    <property type="match status" value="1"/>
</dbReference>
<evidence type="ECO:0000313" key="3">
    <source>
        <dbReference type="EMBL" id="MDO1514060.1"/>
    </source>
</evidence>